<dbReference type="PROSITE" id="PS51257">
    <property type="entry name" value="PROKAR_LIPOPROTEIN"/>
    <property type="match status" value="1"/>
</dbReference>
<dbReference type="EMBL" id="JBHUNE010000003">
    <property type="protein sequence ID" value="MFD2757378.1"/>
    <property type="molecule type" value="Genomic_DNA"/>
</dbReference>
<dbReference type="Proteomes" id="UP001597492">
    <property type="component" value="Unassembled WGS sequence"/>
</dbReference>
<dbReference type="PANTHER" id="PTHR31528">
    <property type="entry name" value="4-AMINO-5-HYDROXYMETHYL-2-METHYLPYRIMIDINE PHOSPHATE SYNTHASE THI11-RELATED"/>
    <property type="match status" value="1"/>
</dbReference>
<organism evidence="3 4">
    <name type="scientific">Gulosibacter faecalis</name>
    <dbReference type="NCBI Taxonomy" id="272240"/>
    <lineage>
        <taxon>Bacteria</taxon>
        <taxon>Bacillati</taxon>
        <taxon>Actinomycetota</taxon>
        <taxon>Actinomycetes</taxon>
        <taxon>Micrococcales</taxon>
        <taxon>Microbacteriaceae</taxon>
        <taxon>Gulosibacter</taxon>
    </lineage>
</organism>
<evidence type="ECO:0000313" key="4">
    <source>
        <dbReference type="Proteomes" id="UP001597492"/>
    </source>
</evidence>
<feature type="signal peptide" evidence="1">
    <location>
        <begin position="1"/>
        <end position="28"/>
    </location>
</feature>
<keyword evidence="1" id="KW-0732">Signal</keyword>
<keyword evidence="4" id="KW-1185">Reference proteome</keyword>
<evidence type="ECO:0000313" key="3">
    <source>
        <dbReference type="EMBL" id="MFD2757378.1"/>
    </source>
</evidence>
<evidence type="ECO:0000259" key="2">
    <source>
        <dbReference type="Pfam" id="PF09084"/>
    </source>
</evidence>
<name>A0ABW5UWP3_9MICO</name>
<dbReference type="Gene3D" id="3.40.190.10">
    <property type="entry name" value="Periplasmic binding protein-like II"/>
    <property type="match status" value="2"/>
</dbReference>
<dbReference type="PANTHER" id="PTHR31528:SF15">
    <property type="entry name" value="RIBOFLAVIN-BINDING PROTEIN RIBY"/>
    <property type="match status" value="1"/>
</dbReference>
<dbReference type="Pfam" id="PF09084">
    <property type="entry name" value="NMT1"/>
    <property type="match status" value="1"/>
</dbReference>
<dbReference type="SUPFAM" id="SSF53850">
    <property type="entry name" value="Periplasmic binding protein-like II"/>
    <property type="match status" value="1"/>
</dbReference>
<dbReference type="InterPro" id="IPR027939">
    <property type="entry name" value="NMT1/THI5"/>
</dbReference>
<gene>
    <name evidence="3" type="ORF">ACFSW7_03175</name>
</gene>
<accession>A0ABW5UWP3</accession>
<proteinExistence type="predicted"/>
<sequence length="346" mass="35824">MSKKTFTTAFAALAAAAALTLTACSGGAGEAGSPAADGEMTDVTLMLNWYPYGEHAAFYYGLEQGIFEEHGINLTIQAGQGSTKTTQATGQGQVDFGWADTPAVLSNIDKGVKVHSVGVFLQTTPSAVQVFSDSGIESPEDLKGTTIAVSAGDAPTTTFPMYLEAAGLSEGDVEQQNLDAAGKMAAMINGQVDGLIGFAHDQGPTVAAESGKDVTYLRYSDVGLNFFSNGLIASDSMIADNPELVSAMTAATSESFQAAIDDPDGAVASMDGKDPQMPDAEVLAEQWQGTIDLLQSPTDGEVTPGVNSNTDWENTIDVLAEAGLIEEAKPVDTYFDASFAPGGETE</sequence>
<comment type="caution">
    <text evidence="3">The sequence shown here is derived from an EMBL/GenBank/DDBJ whole genome shotgun (WGS) entry which is preliminary data.</text>
</comment>
<feature type="domain" description="SsuA/THI5-like" evidence="2">
    <location>
        <begin position="54"/>
        <end position="266"/>
    </location>
</feature>
<protein>
    <submittedName>
        <fullName evidence="3">ABC transporter substrate-binding protein</fullName>
    </submittedName>
</protein>
<dbReference type="InterPro" id="IPR015168">
    <property type="entry name" value="SsuA/THI5"/>
</dbReference>
<evidence type="ECO:0000256" key="1">
    <source>
        <dbReference type="SAM" id="SignalP"/>
    </source>
</evidence>
<reference evidence="4" key="1">
    <citation type="journal article" date="2019" name="Int. J. Syst. Evol. Microbiol.">
        <title>The Global Catalogue of Microorganisms (GCM) 10K type strain sequencing project: providing services to taxonomists for standard genome sequencing and annotation.</title>
        <authorList>
            <consortium name="The Broad Institute Genomics Platform"/>
            <consortium name="The Broad Institute Genome Sequencing Center for Infectious Disease"/>
            <person name="Wu L."/>
            <person name="Ma J."/>
        </authorList>
    </citation>
    <scope>NUCLEOTIDE SEQUENCE [LARGE SCALE GENOMIC DNA]</scope>
    <source>
        <strain evidence="4">TISTR 1514</strain>
    </source>
</reference>
<feature type="chain" id="PRO_5045380077" evidence="1">
    <location>
        <begin position="29"/>
        <end position="346"/>
    </location>
</feature>
<dbReference type="RefSeq" id="WP_019617924.1">
    <property type="nucleotide sequence ID" value="NZ_JBHUNE010000003.1"/>
</dbReference>